<sequence length="57" mass="6502">MPSRLSSEDQQRVNEYLNAPQHRVERKPFRPLFLLLMTVGVVVLLGGLSRWLAALVV</sequence>
<reference evidence="3 5" key="2">
    <citation type="submission" date="2017-01" db="EMBL/GenBank/DDBJ databases">
        <authorList>
            <person name="Mah S.A."/>
            <person name="Swanson W.J."/>
            <person name="Moy G.W."/>
            <person name="Vacquier V.D."/>
        </authorList>
    </citation>
    <scope>NUCLEOTIDE SEQUENCE [LARGE SCALE GENOMIC DNA]</scope>
    <source>
        <strain evidence="3 5">ATCC 29606</strain>
    </source>
</reference>
<dbReference type="RefSeq" id="WP_037008507.1">
    <property type="nucleotide sequence ID" value="NZ_FMUP01000006.1"/>
</dbReference>
<evidence type="ECO:0000313" key="5">
    <source>
        <dbReference type="Proteomes" id="UP000186079"/>
    </source>
</evidence>
<dbReference type="EMBL" id="JTAK01000003">
    <property type="protein sequence ID" value="KHO65042.1"/>
    <property type="molecule type" value="Genomic_DNA"/>
</dbReference>
<keyword evidence="1" id="KW-1133">Transmembrane helix</keyword>
<proteinExistence type="predicted"/>
<dbReference type="AlphaFoldDB" id="A0A0B2D411"/>
<dbReference type="Proteomes" id="UP000186079">
    <property type="component" value="Unassembled WGS sequence"/>
</dbReference>
<dbReference type="PATRIC" id="fig|706570.3.peg.1730"/>
<keyword evidence="2" id="KW-0689">Ribosomal protein</keyword>
<organism evidence="2 4">
    <name type="scientific">Pseudomonas flexibilis</name>
    <dbReference type="NCBI Taxonomy" id="706570"/>
    <lineage>
        <taxon>Bacteria</taxon>
        <taxon>Pseudomonadati</taxon>
        <taxon>Pseudomonadota</taxon>
        <taxon>Gammaproteobacteria</taxon>
        <taxon>Pseudomonadales</taxon>
        <taxon>Pseudomonadaceae</taxon>
        <taxon>Pseudomonas</taxon>
    </lineage>
</organism>
<keyword evidence="2" id="KW-0687">Ribonucleoprotein</keyword>
<reference evidence="2 4" key="1">
    <citation type="submission" date="2014-11" db="EMBL/GenBank/DDBJ databases">
        <title>Genome sequence of Pseudomonas tuomuerensis JCM 14085.</title>
        <authorList>
            <person name="Shin S.-K."/>
            <person name="Yi H."/>
        </authorList>
    </citation>
    <scope>NUCLEOTIDE SEQUENCE [LARGE SCALE GENOMIC DNA]</scope>
    <source>
        <strain evidence="2 4">JCM 14085</strain>
    </source>
</reference>
<protein>
    <submittedName>
        <fullName evidence="2">50s ribosomal protein l13</fullName>
    </submittedName>
</protein>
<evidence type="ECO:0000313" key="2">
    <source>
        <dbReference type="EMBL" id="KHO65042.1"/>
    </source>
</evidence>
<keyword evidence="4" id="KW-1185">Reference proteome</keyword>
<dbReference type="EMBL" id="FTMC01000017">
    <property type="protein sequence ID" value="SIR21462.1"/>
    <property type="molecule type" value="Genomic_DNA"/>
</dbReference>
<evidence type="ECO:0000256" key="1">
    <source>
        <dbReference type="SAM" id="Phobius"/>
    </source>
</evidence>
<accession>A0A0B2D411</accession>
<keyword evidence="1" id="KW-0812">Transmembrane</keyword>
<dbReference type="Pfam" id="PF11293">
    <property type="entry name" value="DUF3094"/>
    <property type="match status" value="1"/>
</dbReference>
<evidence type="ECO:0000313" key="4">
    <source>
        <dbReference type="Proteomes" id="UP000030980"/>
    </source>
</evidence>
<accession>A0A0B3C0F2</accession>
<dbReference type="Proteomes" id="UP000030980">
    <property type="component" value="Unassembled WGS sequence"/>
</dbReference>
<gene>
    <name evidence="2" type="ORF">PT85_08390</name>
    <name evidence="3" type="ORF">SAMN05421672_1175</name>
</gene>
<dbReference type="STRING" id="706570.PT85_08390"/>
<name>A0A0B2D411_9PSED</name>
<feature type="transmembrane region" description="Helical" evidence="1">
    <location>
        <begin position="32"/>
        <end position="53"/>
    </location>
</feature>
<evidence type="ECO:0000313" key="3">
    <source>
        <dbReference type="EMBL" id="SIR21462.1"/>
    </source>
</evidence>
<dbReference type="OrthoDB" id="7030240at2"/>
<dbReference type="InterPro" id="IPR021444">
    <property type="entry name" value="DUF3094"/>
</dbReference>
<keyword evidence="1" id="KW-0472">Membrane</keyword>
<dbReference type="GO" id="GO:0005840">
    <property type="term" value="C:ribosome"/>
    <property type="evidence" value="ECO:0007669"/>
    <property type="project" value="UniProtKB-KW"/>
</dbReference>